<dbReference type="CDD" id="cd06170">
    <property type="entry name" value="LuxR_C_like"/>
    <property type="match status" value="1"/>
</dbReference>
<dbReference type="InterPro" id="IPR036388">
    <property type="entry name" value="WH-like_DNA-bd_sf"/>
</dbReference>
<dbReference type="Pfam" id="PF00196">
    <property type="entry name" value="GerE"/>
    <property type="match status" value="1"/>
</dbReference>
<keyword evidence="3" id="KW-1185">Reference proteome</keyword>
<dbReference type="SUPFAM" id="SSF46894">
    <property type="entry name" value="C-terminal effector domain of the bipartite response regulators"/>
    <property type="match status" value="1"/>
</dbReference>
<dbReference type="Pfam" id="PF13401">
    <property type="entry name" value="AAA_22"/>
    <property type="match status" value="1"/>
</dbReference>
<dbReference type="Gene3D" id="1.10.10.10">
    <property type="entry name" value="Winged helix-like DNA-binding domain superfamily/Winged helix DNA-binding domain"/>
    <property type="match status" value="1"/>
</dbReference>
<sequence length="801" mass="86791">MAVAHISAARHSLPLEPNGFVGRSAALATVGRLLTENRVVTLCGSGGIGKTRLALRVAALTAADRPDEVRLVELAAASGRDHIVSRIAIAAGVTEETVRPLQETLFNALSGRRLLLVLDTCEHVADDVAELGRALVESCPQLTLLLTSREPVRIPGEALYWVAPLSLPPASGANATDSEAVRLFLNRARASSPGFTAAPDALACIAEICRRLDGLPLGIELAAARVRLLSLPEIAERLDDRFRFLTVGDRSAPARQRNLRAVIDWSHALLTPSERVLLRRLSVFANWEVEQAERVCADALLPEDGILDLLSSLVERSLVVVAGEFRGRVRYRMLDTIRDYAADRLAESGEADPVRDRLGAQMVRCAESLGRNAILSRPIPWAERFDSWHRVEAEYDNFRAALHRAAARGDTETGLRLCVGLRAFWIVRGYFAEGAEWTDRFLAMGGAAPALRGRAMVRRAELTWEQKDHRHTSRIGDEGLVLCRDAGDHDSVCLALNILATIDMRQGRLLRATARLSEMLRLARRNGDIWNEGIARGTLGTLAARQGGFQQATFHCEEALRLLRGIDHRWGVARTLIGHGVVAENLGDLDRADRCFREAMEIQREVGGLPELARCLAGLGRVAARRGEAADAYAYFRESLVLCHGIGQRLGVARGLEGIARIAAGDGLAADAGVLAGAAATLRERLGITAAPRRPEGVGVRAWNEGRALAADSAVARAVEVCSGPRSQRRDQAVADAPALTRREAEIAHLIGTGMSNRAIAAELFISPVTVARHVANIHTKLGFNSREQIAEWVVGDAVPT</sequence>
<dbReference type="Proteomes" id="UP000240542">
    <property type="component" value="Unassembled WGS sequence"/>
</dbReference>
<evidence type="ECO:0000313" key="2">
    <source>
        <dbReference type="EMBL" id="PSK89151.1"/>
    </source>
</evidence>
<dbReference type="PANTHER" id="PTHR47691">
    <property type="entry name" value="REGULATOR-RELATED"/>
    <property type="match status" value="1"/>
</dbReference>
<dbReference type="InterPro" id="IPR016032">
    <property type="entry name" value="Sig_transdc_resp-reg_C-effctor"/>
</dbReference>
<protein>
    <submittedName>
        <fullName evidence="2">Putative ATPase</fullName>
    </submittedName>
</protein>
<feature type="domain" description="HTH luxR-type" evidence="1">
    <location>
        <begin position="733"/>
        <end position="798"/>
    </location>
</feature>
<dbReference type="PRINTS" id="PR00364">
    <property type="entry name" value="DISEASERSIST"/>
</dbReference>
<dbReference type="InterPro" id="IPR011990">
    <property type="entry name" value="TPR-like_helical_dom_sf"/>
</dbReference>
<dbReference type="InterPro" id="IPR027417">
    <property type="entry name" value="P-loop_NTPase"/>
</dbReference>
<dbReference type="OrthoDB" id="3194665at2"/>
<dbReference type="SMART" id="SM00421">
    <property type="entry name" value="HTH_LUXR"/>
    <property type="match status" value="1"/>
</dbReference>
<evidence type="ECO:0000259" key="1">
    <source>
        <dbReference type="PROSITE" id="PS50043"/>
    </source>
</evidence>
<dbReference type="PANTHER" id="PTHR47691:SF3">
    <property type="entry name" value="HTH-TYPE TRANSCRIPTIONAL REGULATOR RV0890C-RELATED"/>
    <property type="match status" value="1"/>
</dbReference>
<dbReference type="Pfam" id="PF13424">
    <property type="entry name" value="TPR_12"/>
    <property type="match status" value="1"/>
</dbReference>
<dbReference type="PROSITE" id="PS00622">
    <property type="entry name" value="HTH_LUXR_1"/>
    <property type="match status" value="1"/>
</dbReference>
<dbReference type="InterPro" id="IPR049945">
    <property type="entry name" value="AAA_22"/>
</dbReference>
<proteinExistence type="predicted"/>
<dbReference type="PRINTS" id="PR00038">
    <property type="entry name" value="HTHLUXR"/>
</dbReference>
<comment type="caution">
    <text evidence="2">The sequence shown here is derived from an EMBL/GenBank/DDBJ whole genome shotgun (WGS) entry which is preliminary data.</text>
</comment>
<dbReference type="GO" id="GO:0003677">
    <property type="term" value="F:DNA binding"/>
    <property type="evidence" value="ECO:0007669"/>
    <property type="project" value="InterPro"/>
</dbReference>
<dbReference type="AlphaFoldDB" id="A0A2P8CW05"/>
<dbReference type="InterPro" id="IPR058852">
    <property type="entry name" value="HTH_77"/>
</dbReference>
<dbReference type="EMBL" id="PYGA01000027">
    <property type="protein sequence ID" value="PSK89151.1"/>
    <property type="molecule type" value="Genomic_DNA"/>
</dbReference>
<dbReference type="InterPro" id="IPR019734">
    <property type="entry name" value="TPR_rpt"/>
</dbReference>
<organism evidence="2 3">
    <name type="scientific">Murinocardiopsis flavida</name>
    <dbReference type="NCBI Taxonomy" id="645275"/>
    <lineage>
        <taxon>Bacteria</taxon>
        <taxon>Bacillati</taxon>
        <taxon>Actinomycetota</taxon>
        <taxon>Actinomycetes</taxon>
        <taxon>Streptosporangiales</taxon>
        <taxon>Nocardiopsidaceae</taxon>
        <taxon>Murinocardiopsis</taxon>
    </lineage>
</organism>
<dbReference type="PROSITE" id="PS50043">
    <property type="entry name" value="HTH_LUXR_2"/>
    <property type="match status" value="1"/>
</dbReference>
<dbReference type="Gene3D" id="3.40.50.300">
    <property type="entry name" value="P-loop containing nucleotide triphosphate hydrolases"/>
    <property type="match status" value="1"/>
</dbReference>
<dbReference type="InterPro" id="IPR000792">
    <property type="entry name" value="Tscrpt_reg_LuxR_C"/>
</dbReference>
<dbReference type="RefSeq" id="WP_106586249.1">
    <property type="nucleotide sequence ID" value="NZ_PYGA01000027.1"/>
</dbReference>
<dbReference type="Gene3D" id="1.25.40.10">
    <property type="entry name" value="Tetratricopeptide repeat domain"/>
    <property type="match status" value="1"/>
</dbReference>
<dbReference type="GO" id="GO:0006355">
    <property type="term" value="P:regulation of DNA-templated transcription"/>
    <property type="evidence" value="ECO:0007669"/>
    <property type="project" value="InterPro"/>
</dbReference>
<dbReference type="SMART" id="SM00028">
    <property type="entry name" value="TPR"/>
    <property type="match status" value="3"/>
</dbReference>
<dbReference type="SUPFAM" id="SSF52540">
    <property type="entry name" value="P-loop containing nucleoside triphosphate hydrolases"/>
    <property type="match status" value="1"/>
</dbReference>
<gene>
    <name evidence="2" type="ORF">CLV63_12724</name>
</gene>
<dbReference type="GO" id="GO:0016887">
    <property type="term" value="F:ATP hydrolysis activity"/>
    <property type="evidence" value="ECO:0007669"/>
    <property type="project" value="InterPro"/>
</dbReference>
<name>A0A2P8CW05_9ACTN</name>
<accession>A0A2P8CW05</accession>
<evidence type="ECO:0000313" key="3">
    <source>
        <dbReference type="Proteomes" id="UP000240542"/>
    </source>
</evidence>
<dbReference type="Pfam" id="PF25872">
    <property type="entry name" value="HTH_77"/>
    <property type="match status" value="1"/>
</dbReference>
<dbReference type="SUPFAM" id="SSF48452">
    <property type="entry name" value="TPR-like"/>
    <property type="match status" value="1"/>
</dbReference>
<reference evidence="2 3" key="1">
    <citation type="submission" date="2018-03" db="EMBL/GenBank/DDBJ databases">
        <title>Genomic Encyclopedia of Archaeal and Bacterial Type Strains, Phase II (KMG-II): from individual species to whole genera.</title>
        <authorList>
            <person name="Goeker M."/>
        </authorList>
    </citation>
    <scope>NUCLEOTIDE SEQUENCE [LARGE SCALE GENOMIC DNA]</scope>
    <source>
        <strain evidence="2 3">DSM 45312</strain>
    </source>
</reference>